<proteinExistence type="predicted"/>
<dbReference type="PANTHER" id="PTHR47706">
    <property type="entry name" value="NMRA-LIKE FAMILY PROTEIN"/>
    <property type="match status" value="1"/>
</dbReference>
<gene>
    <name evidence="3" type="ORF">ColLi_11595</name>
</gene>
<name>A0AA37GYP9_9PEZI</name>
<sequence length="217" mass="23225">MLPILALGDQGIIIEAAIAADNEAVTAGIPFLEAKTKYLEHLKAKEGVISWTALFTGPFFDSYWFTSFTGIDLAAKTITLVDGGTTRFTTSTVAQISRSLVSVLSHAPETANQLVYVESFTTTQLEVLAAIEKTTGEKWKVATKKSEDIRAGGLKAMGEGNIMEGGANVILACVLGKDALEDHSQVEGGIWNDRLGLAKQTVEGEVKRVLQDVLVPL</sequence>
<evidence type="ECO:0000256" key="1">
    <source>
        <dbReference type="ARBA" id="ARBA00022857"/>
    </source>
</evidence>
<dbReference type="InterPro" id="IPR036291">
    <property type="entry name" value="NAD(P)-bd_dom_sf"/>
</dbReference>
<dbReference type="GO" id="GO:0016491">
    <property type="term" value="F:oxidoreductase activity"/>
    <property type="evidence" value="ECO:0007669"/>
    <property type="project" value="UniProtKB-KW"/>
</dbReference>
<protein>
    <recommendedName>
        <fullName evidence="5">NmrA-like domain-containing protein</fullName>
    </recommendedName>
</protein>
<keyword evidence="2" id="KW-0560">Oxidoreductase</keyword>
<accession>A0AA37GYP9</accession>
<keyword evidence="1" id="KW-0521">NADP</keyword>
<evidence type="ECO:0000256" key="2">
    <source>
        <dbReference type="ARBA" id="ARBA00023002"/>
    </source>
</evidence>
<dbReference type="InterPro" id="IPR051609">
    <property type="entry name" value="NmrA/Isoflavone_reductase-like"/>
</dbReference>
<evidence type="ECO:0000313" key="3">
    <source>
        <dbReference type="EMBL" id="GJC88757.1"/>
    </source>
</evidence>
<comment type="caution">
    <text evidence="3">The sequence shown here is derived from an EMBL/GenBank/DDBJ whole genome shotgun (WGS) entry which is preliminary data.</text>
</comment>
<evidence type="ECO:0000313" key="4">
    <source>
        <dbReference type="Proteomes" id="UP001055172"/>
    </source>
</evidence>
<dbReference type="SUPFAM" id="SSF51735">
    <property type="entry name" value="NAD(P)-binding Rossmann-fold domains"/>
    <property type="match status" value="1"/>
</dbReference>
<dbReference type="PANTHER" id="PTHR47706:SF10">
    <property type="entry name" value="NMRA-LIKE DOMAIN-CONTAINING PROTEIN"/>
    <property type="match status" value="1"/>
</dbReference>
<dbReference type="Proteomes" id="UP001055172">
    <property type="component" value="Unassembled WGS sequence"/>
</dbReference>
<keyword evidence="4" id="KW-1185">Reference proteome</keyword>
<reference evidence="3 4" key="1">
    <citation type="submission" date="2021-07" db="EMBL/GenBank/DDBJ databases">
        <title>Genome data of Colletotrichum spaethianum.</title>
        <authorList>
            <person name="Utami Y.D."/>
            <person name="Hiruma K."/>
        </authorList>
    </citation>
    <scope>NUCLEOTIDE SEQUENCE [LARGE SCALE GENOMIC DNA]</scope>
    <source>
        <strain evidence="3 4">MAFF 242679</strain>
    </source>
</reference>
<dbReference type="Gene3D" id="3.40.50.720">
    <property type="entry name" value="NAD(P)-binding Rossmann-like Domain"/>
    <property type="match status" value="1"/>
</dbReference>
<evidence type="ECO:0008006" key="5">
    <source>
        <dbReference type="Google" id="ProtNLM"/>
    </source>
</evidence>
<organism evidence="3 4">
    <name type="scientific">Colletotrichum liriopes</name>
    <dbReference type="NCBI Taxonomy" id="708192"/>
    <lineage>
        <taxon>Eukaryota</taxon>
        <taxon>Fungi</taxon>
        <taxon>Dikarya</taxon>
        <taxon>Ascomycota</taxon>
        <taxon>Pezizomycotina</taxon>
        <taxon>Sordariomycetes</taxon>
        <taxon>Hypocreomycetidae</taxon>
        <taxon>Glomerellales</taxon>
        <taxon>Glomerellaceae</taxon>
        <taxon>Colletotrichum</taxon>
        <taxon>Colletotrichum spaethianum species complex</taxon>
    </lineage>
</organism>
<dbReference type="AlphaFoldDB" id="A0AA37GYP9"/>
<dbReference type="EMBL" id="BPPX01000035">
    <property type="protein sequence ID" value="GJC88757.1"/>
    <property type="molecule type" value="Genomic_DNA"/>
</dbReference>